<dbReference type="InterPro" id="IPR011989">
    <property type="entry name" value="ARM-like"/>
</dbReference>
<dbReference type="SUPFAM" id="SSF48371">
    <property type="entry name" value="ARM repeat"/>
    <property type="match status" value="1"/>
</dbReference>
<dbReference type="InterPro" id="IPR051023">
    <property type="entry name" value="PP2A_Regulatory_Subunit_A"/>
</dbReference>
<sequence>MGYLSDYGGKAAKEMERDVVDMLVDTLEFEHQSSAYGGEQFETTDDLGPAGNLLKLIIRHGVEGGGRRRAGMIVKIVHKLSGSKSPLSRKVGVSITPILWGYVDFPRHLQLRGIITRSLHDIDQSVRRSTGQVLLNIVEILQKASVTVTPWLVLMCERGMTDPVGELRGNAVSLVCAICEKCKAMCSADPSGSPSSGGVGAAAEGRLDTSGQLFMDVYLLQCKLLPIATRLAEDKSPNVRLTVAGQCDRLLGALGAHWIMVLIDLFQGLLSDEDERVRTEAVYCTPRLVARILESCEKDMQGEVMGSLFLTLGKMLTDKSAMTRVALATGAGQLLVSIAREGRGDGGGGVNPHIHFVDESILPVVQRLLHDPDPSVCSNALRAVANASQSINAKSEGEEGVDFVPVLKEKQVMRLLPTLTHLSTNSKWRVRRSAVEVVPALVKSTAGMKARAEIGKLVVDLLTDRVAEVRKAASFALCSAAGGGKKGKTDDWLQVVVMPHLESCGKSSDHRQRLVCLQMVRTLIVKQREEQLWKKDCGCLLRFFEILVELSEDKLPNVKLNVGRVLGDVEWKAVLKEAGEKGGKGKQRLGEVKDKVKAALKVMMKDEDMDVKYYAKLAKEGGGG</sequence>
<dbReference type="GO" id="GO:0005634">
    <property type="term" value="C:nucleus"/>
    <property type="evidence" value="ECO:0007669"/>
    <property type="project" value="TreeGrafter"/>
</dbReference>
<feature type="repeat" description="HEAT" evidence="2">
    <location>
        <begin position="415"/>
        <end position="453"/>
    </location>
</feature>
<proteinExistence type="predicted"/>
<keyword evidence="1" id="KW-0677">Repeat</keyword>
<dbReference type="InterPro" id="IPR016024">
    <property type="entry name" value="ARM-type_fold"/>
</dbReference>
<dbReference type="Proteomes" id="UP001165065">
    <property type="component" value="Unassembled WGS sequence"/>
</dbReference>
<dbReference type="OrthoDB" id="340346at2759"/>
<evidence type="ECO:0000313" key="3">
    <source>
        <dbReference type="EMBL" id="GMI33948.1"/>
    </source>
</evidence>
<evidence type="ECO:0000256" key="1">
    <source>
        <dbReference type="ARBA" id="ARBA00022737"/>
    </source>
</evidence>
<dbReference type="GO" id="GO:0000159">
    <property type="term" value="C:protein phosphatase type 2A complex"/>
    <property type="evidence" value="ECO:0007669"/>
    <property type="project" value="TreeGrafter"/>
</dbReference>
<reference evidence="4" key="1">
    <citation type="journal article" date="2023" name="Commun. Biol.">
        <title>Genome analysis of Parmales, the sister group of diatoms, reveals the evolutionary specialization of diatoms from phago-mixotrophs to photoautotrophs.</title>
        <authorList>
            <person name="Ban H."/>
            <person name="Sato S."/>
            <person name="Yoshikawa S."/>
            <person name="Yamada K."/>
            <person name="Nakamura Y."/>
            <person name="Ichinomiya M."/>
            <person name="Sato N."/>
            <person name="Blanc-Mathieu R."/>
            <person name="Endo H."/>
            <person name="Kuwata A."/>
            <person name="Ogata H."/>
        </authorList>
    </citation>
    <scope>NUCLEOTIDE SEQUENCE [LARGE SCALE GENOMIC DNA]</scope>
</reference>
<dbReference type="PANTHER" id="PTHR10648">
    <property type="entry name" value="SERINE/THREONINE-PROTEIN PHOSPHATASE PP2A 65 KDA REGULATORY SUBUNIT"/>
    <property type="match status" value="1"/>
</dbReference>
<feature type="repeat" description="HEAT" evidence="2">
    <location>
        <begin position="224"/>
        <end position="260"/>
    </location>
</feature>
<accession>A0A9W7G5K9</accession>
<dbReference type="PANTHER" id="PTHR10648:SF4">
    <property type="entry name" value="PROTEIN PHOSPHATASE 2 (FORMERLY 2A), REGULATORY SUBUNIT A, BETA ISOFORM-RELATED"/>
    <property type="match status" value="1"/>
</dbReference>
<dbReference type="Gene3D" id="1.25.10.10">
    <property type="entry name" value="Leucine-rich Repeat Variant"/>
    <property type="match status" value="1"/>
</dbReference>
<gene>
    <name evidence="3" type="ORF">TrCOL_g13246</name>
</gene>
<name>A0A9W7G5K9_9STRA</name>
<dbReference type="AlphaFoldDB" id="A0A9W7G5K9"/>
<dbReference type="GO" id="GO:0019888">
    <property type="term" value="F:protein phosphatase regulator activity"/>
    <property type="evidence" value="ECO:0007669"/>
    <property type="project" value="TreeGrafter"/>
</dbReference>
<dbReference type="EMBL" id="BRYA01000036">
    <property type="protein sequence ID" value="GMI33948.1"/>
    <property type="molecule type" value="Genomic_DNA"/>
</dbReference>
<keyword evidence="4" id="KW-1185">Reference proteome</keyword>
<dbReference type="GO" id="GO:0005829">
    <property type="term" value="C:cytosol"/>
    <property type="evidence" value="ECO:0007669"/>
    <property type="project" value="TreeGrafter"/>
</dbReference>
<dbReference type="PROSITE" id="PS50077">
    <property type="entry name" value="HEAT_REPEAT"/>
    <property type="match status" value="2"/>
</dbReference>
<organism evidence="3 4">
    <name type="scientific">Triparma columacea</name>
    <dbReference type="NCBI Taxonomy" id="722753"/>
    <lineage>
        <taxon>Eukaryota</taxon>
        <taxon>Sar</taxon>
        <taxon>Stramenopiles</taxon>
        <taxon>Ochrophyta</taxon>
        <taxon>Bolidophyceae</taxon>
        <taxon>Parmales</taxon>
        <taxon>Triparmaceae</taxon>
        <taxon>Triparma</taxon>
    </lineage>
</organism>
<protein>
    <submittedName>
        <fullName evidence="3">Uncharacterized protein</fullName>
    </submittedName>
</protein>
<dbReference type="InterPro" id="IPR021133">
    <property type="entry name" value="HEAT_type_2"/>
</dbReference>
<evidence type="ECO:0000256" key="2">
    <source>
        <dbReference type="PROSITE-ProRule" id="PRU00103"/>
    </source>
</evidence>
<evidence type="ECO:0000313" key="4">
    <source>
        <dbReference type="Proteomes" id="UP001165065"/>
    </source>
</evidence>
<comment type="caution">
    <text evidence="3">The sequence shown here is derived from an EMBL/GenBank/DDBJ whole genome shotgun (WGS) entry which is preliminary data.</text>
</comment>